<accession>A0A1G4UQ80</accession>
<name>A0A1G4UQ80_9HYPH</name>
<evidence type="ECO:0000313" key="1">
    <source>
        <dbReference type="EMBL" id="SCW95707.1"/>
    </source>
</evidence>
<dbReference type="Proteomes" id="UP000198889">
    <property type="component" value="Unassembled WGS sequence"/>
</dbReference>
<sequence>MPSINYNGLGKPALELPVAEMLRGQPGLALDFSNQRRALSTIPGTEYLGPVAGLPGLSFVRASAASYIDAAGQIQFAASGQPRFDHDATTLAPLGFLAEAARANALVNPTWSGPIIPTSWNSYDPAGVSIVPSKFGPAVSARRFTAESSRPRLHQAVTLSAGVTYTFSIEVESVSGGIATGHAVNTLTPGTTVTFPVCPANPAGGTSGAVGAGKLVYTVVSATTQAVSIQMGAGIMHNLVGMVIDFSMPQLEAGGWPTSFIPGGARAGERLSTALPDGLDTEGFTLAIRGRGPRDYSPSGNMLVAFSQGGSFTNRFQIYGLNGSVVLQPNPTAYPTTGLNVGAVRSQDFRLVLDWTPGRPWRASLNGGAILELAGTPLASGLDTWDFGGLNTLQWGGSIAAQALWRGAPFSETELRGLLV</sequence>
<keyword evidence="2" id="KW-1185">Reference proteome</keyword>
<proteinExistence type="predicted"/>
<dbReference type="AlphaFoldDB" id="A0A1G4UQ80"/>
<protein>
    <submittedName>
        <fullName evidence="1">Uncharacterized protein</fullName>
    </submittedName>
</protein>
<dbReference type="RefSeq" id="WP_091444200.1">
    <property type="nucleotide sequence ID" value="NZ_FMTP01000010.1"/>
</dbReference>
<dbReference type="STRING" id="177413.SAMN05660859_0097"/>
<organism evidence="1 2">
    <name type="scientific">Ancylobacter rudongensis</name>
    <dbReference type="NCBI Taxonomy" id="177413"/>
    <lineage>
        <taxon>Bacteria</taxon>
        <taxon>Pseudomonadati</taxon>
        <taxon>Pseudomonadota</taxon>
        <taxon>Alphaproteobacteria</taxon>
        <taxon>Hyphomicrobiales</taxon>
        <taxon>Xanthobacteraceae</taxon>
        <taxon>Ancylobacter</taxon>
    </lineage>
</organism>
<reference evidence="2" key="1">
    <citation type="submission" date="2016-10" db="EMBL/GenBank/DDBJ databases">
        <authorList>
            <person name="Varghese N."/>
            <person name="Submissions S."/>
        </authorList>
    </citation>
    <scope>NUCLEOTIDE SEQUENCE [LARGE SCALE GENOMIC DNA]</scope>
    <source>
        <strain evidence="2">CGMCC 1.1761</strain>
    </source>
</reference>
<gene>
    <name evidence="1" type="ORF">SAMN05660859_0097</name>
</gene>
<dbReference type="EMBL" id="FMTP01000010">
    <property type="protein sequence ID" value="SCW95707.1"/>
    <property type="molecule type" value="Genomic_DNA"/>
</dbReference>
<evidence type="ECO:0000313" key="2">
    <source>
        <dbReference type="Proteomes" id="UP000198889"/>
    </source>
</evidence>